<dbReference type="EMBL" id="KN880583">
    <property type="protein sequence ID" value="KIY65607.1"/>
    <property type="molecule type" value="Genomic_DNA"/>
</dbReference>
<dbReference type="AlphaFoldDB" id="A0A0D7B520"/>
<feature type="compositionally biased region" description="Low complexity" evidence="1">
    <location>
        <begin position="136"/>
        <end position="147"/>
    </location>
</feature>
<feature type="compositionally biased region" description="Low complexity" evidence="1">
    <location>
        <begin position="208"/>
        <end position="227"/>
    </location>
</feature>
<feature type="region of interest" description="Disordered" evidence="1">
    <location>
        <begin position="84"/>
        <end position="227"/>
    </location>
</feature>
<organism evidence="2 3">
    <name type="scientific">Cylindrobasidium torrendii FP15055 ss-10</name>
    <dbReference type="NCBI Taxonomy" id="1314674"/>
    <lineage>
        <taxon>Eukaryota</taxon>
        <taxon>Fungi</taxon>
        <taxon>Dikarya</taxon>
        <taxon>Basidiomycota</taxon>
        <taxon>Agaricomycotina</taxon>
        <taxon>Agaricomycetes</taxon>
        <taxon>Agaricomycetidae</taxon>
        <taxon>Agaricales</taxon>
        <taxon>Marasmiineae</taxon>
        <taxon>Physalacriaceae</taxon>
        <taxon>Cylindrobasidium</taxon>
    </lineage>
</organism>
<feature type="compositionally biased region" description="Acidic residues" evidence="1">
    <location>
        <begin position="114"/>
        <end position="127"/>
    </location>
</feature>
<evidence type="ECO:0000313" key="2">
    <source>
        <dbReference type="EMBL" id="KIY65607.1"/>
    </source>
</evidence>
<keyword evidence="3" id="KW-1185">Reference proteome</keyword>
<sequence>MAIKGVTCINPSKIHEPSQYAHDDDPPPEQLGSLPAPSLDIELVLATLRDLGHMERGMPSADSLEFLEWLIADIQATSSLDIGQPSRTKRRLSSVDLDEEDGHADYKRPRTDDTENDVEQPPADDDYPILNGAHGTSSTSIDSSLTTAAQSPNATLPPATPADTVNDAELADTSEDVEPVATLDTSEDKEASTPASSATEVSTADIDPTLSNAPSSTPSSAPVSAHSAAPVQGAVGLSVSASAPTPTLQSPLVTPQFVPNVPPGTVTVAVGAMANISGITLELPPNIASHYRRILSNPPPPATVASMAAAAPPIAAPAAPAVVAPPMANTGLGATQYQATVVPSTIQPPATAPAAIVAPAVVQPAPTAPPTTTASPATAPPMIAPVAGAPTQPPYTLWQSTPLTTVDTSTWGIHYTSGEPIDLIYRNLFLHSVRTSNASTIAYEFEHPGNPFGTPPTCKRDIRFGSPQPGELPSYTGFKLFEGISYHKDVIEAFPYLSMRALEQRRFQHVFHCKVNGSKWRCPHCGKNVKSQMGVLTKHFKECSVLQYVEQQVAAANP</sequence>
<gene>
    <name evidence="2" type="ORF">CYLTODRAFT_492166</name>
</gene>
<reference evidence="2 3" key="1">
    <citation type="journal article" date="2015" name="Fungal Genet. Biol.">
        <title>Evolution of novel wood decay mechanisms in Agaricales revealed by the genome sequences of Fistulina hepatica and Cylindrobasidium torrendii.</title>
        <authorList>
            <person name="Floudas D."/>
            <person name="Held B.W."/>
            <person name="Riley R."/>
            <person name="Nagy L.G."/>
            <person name="Koehler G."/>
            <person name="Ransdell A.S."/>
            <person name="Younus H."/>
            <person name="Chow J."/>
            <person name="Chiniquy J."/>
            <person name="Lipzen A."/>
            <person name="Tritt A."/>
            <person name="Sun H."/>
            <person name="Haridas S."/>
            <person name="LaButti K."/>
            <person name="Ohm R.A."/>
            <person name="Kues U."/>
            <person name="Blanchette R.A."/>
            <person name="Grigoriev I.V."/>
            <person name="Minto R.E."/>
            <person name="Hibbett D.S."/>
        </authorList>
    </citation>
    <scope>NUCLEOTIDE SEQUENCE [LARGE SCALE GENOMIC DNA]</scope>
    <source>
        <strain evidence="2 3">FP15055 ss-10</strain>
    </source>
</reference>
<accession>A0A0D7B520</accession>
<feature type="compositionally biased region" description="Basic and acidic residues" evidence="1">
    <location>
        <begin position="13"/>
        <end position="25"/>
    </location>
</feature>
<feature type="compositionally biased region" description="Acidic residues" evidence="1">
    <location>
        <begin position="169"/>
        <end position="178"/>
    </location>
</feature>
<evidence type="ECO:0000256" key="1">
    <source>
        <dbReference type="SAM" id="MobiDB-lite"/>
    </source>
</evidence>
<protein>
    <submittedName>
        <fullName evidence="2">Uncharacterized protein</fullName>
    </submittedName>
</protein>
<feature type="compositionally biased region" description="Basic and acidic residues" evidence="1">
    <location>
        <begin position="103"/>
        <end position="113"/>
    </location>
</feature>
<dbReference type="Proteomes" id="UP000054007">
    <property type="component" value="Unassembled WGS sequence"/>
</dbReference>
<proteinExistence type="predicted"/>
<evidence type="ECO:0000313" key="3">
    <source>
        <dbReference type="Proteomes" id="UP000054007"/>
    </source>
</evidence>
<name>A0A0D7B520_9AGAR</name>
<feature type="region of interest" description="Disordered" evidence="1">
    <location>
        <begin position="1"/>
        <end position="35"/>
    </location>
</feature>
<feature type="compositionally biased region" description="Polar residues" evidence="1">
    <location>
        <begin position="193"/>
        <end position="202"/>
    </location>
</feature>